<dbReference type="Pfam" id="PF10235">
    <property type="entry name" value="Cript"/>
    <property type="match status" value="1"/>
</dbReference>
<reference evidence="10 11" key="1">
    <citation type="journal article" date="2015" name="Genome Announc.">
        <title>Genome sequence and annotation of Trichoderma parareesei, the ancestor of the cellulase producer Trichoderma reesei.</title>
        <authorList>
            <person name="Yang D."/>
            <person name="Pomraning K."/>
            <person name="Kopchinskiy A."/>
            <person name="Karimi Aghcheh R."/>
            <person name="Atanasova L."/>
            <person name="Chenthamara K."/>
            <person name="Baker S.E."/>
            <person name="Zhang R."/>
            <person name="Shen Q."/>
            <person name="Freitag M."/>
            <person name="Kubicek C.P."/>
            <person name="Druzhinina I.S."/>
        </authorList>
    </citation>
    <scope>NUCLEOTIDE SEQUENCE [LARGE SCALE GENOMIC DNA]</scope>
    <source>
        <strain evidence="10 11">CBS 125925</strain>
    </source>
</reference>
<evidence type="ECO:0000256" key="5">
    <source>
        <dbReference type="ARBA" id="ARBA00022664"/>
    </source>
</evidence>
<keyword evidence="7" id="KW-0508">mRNA splicing</keyword>
<dbReference type="GO" id="GO:0005737">
    <property type="term" value="C:cytoplasm"/>
    <property type="evidence" value="ECO:0007669"/>
    <property type="project" value="UniProtKB-SubCell"/>
</dbReference>
<evidence type="ECO:0000256" key="8">
    <source>
        <dbReference type="ARBA" id="ARBA00032518"/>
    </source>
</evidence>
<dbReference type="InterPro" id="IPR019367">
    <property type="entry name" value="PDZ-binding_CRIPT"/>
</dbReference>
<dbReference type="GO" id="GO:0031122">
    <property type="term" value="P:cytoplasmic microtubule organization"/>
    <property type="evidence" value="ECO:0007669"/>
    <property type="project" value="TreeGrafter"/>
</dbReference>
<evidence type="ECO:0000313" key="11">
    <source>
        <dbReference type="Proteomes" id="UP000219286"/>
    </source>
</evidence>
<name>A0A2H2ZSW6_TRIPA</name>
<comment type="subcellular location">
    <subcellularLocation>
        <location evidence="1">Cytoplasm</location>
    </subcellularLocation>
</comment>
<proteinExistence type="inferred from homology"/>
<dbReference type="GO" id="GO:0006397">
    <property type="term" value="P:mRNA processing"/>
    <property type="evidence" value="ECO:0007669"/>
    <property type="project" value="UniProtKB-KW"/>
</dbReference>
<comment type="caution">
    <text evidence="10">The sequence shown here is derived from an EMBL/GenBank/DDBJ whole genome shotgun (WGS) entry which is preliminary data.</text>
</comment>
<evidence type="ECO:0000256" key="4">
    <source>
        <dbReference type="ARBA" id="ARBA00022490"/>
    </source>
</evidence>
<dbReference type="GO" id="GO:0008017">
    <property type="term" value="F:microtubule binding"/>
    <property type="evidence" value="ECO:0007669"/>
    <property type="project" value="TreeGrafter"/>
</dbReference>
<evidence type="ECO:0000256" key="3">
    <source>
        <dbReference type="ARBA" id="ARBA00018615"/>
    </source>
</evidence>
<dbReference type="GO" id="GO:0005681">
    <property type="term" value="C:spliceosomal complex"/>
    <property type="evidence" value="ECO:0007669"/>
    <property type="project" value="UniProtKB-KW"/>
</dbReference>
<sequence length="122" mass="12954">MVCSKCLKLTKSTKLATPEVKKKSEMYYGSPASAKAGSSKSATLGNTGVSKSKLLSKAAKNPYAQYSSGISSCSKCKTKITQGHSYCQKCAYQTDSCPMCGKPNKKSTSKAPTVDAYKNTLK</sequence>
<dbReference type="PANTHER" id="PTHR11805:SF1">
    <property type="entry name" value="CYSTEINE-RICH PDZ-BINDING PROTEIN"/>
    <property type="match status" value="1"/>
</dbReference>
<evidence type="ECO:0000313" key="10">
    <source>
        <dbReference type="EMBL" id="OTA03765.1"/>
    </source>
</evidence>
<comment type="similarity">
    <text evidence="2">Belongs to the CRIPT family.</text>
</comment>
<dbReference type="OrthoDB" id="147332at2759"/>
<evidence type="ECO:0000256" key="1">
    <source>
        <dbReference type="ARBA" id="ARBA00004496"/>
    </source>
</evidence>
<dbReference type="EMBL" id="LFMI01000439">
    <property type="protein sequence ID" value="OTA03765.1"/>
    <property type="molecule type" value="Genomic_DNA"/>
</dbReference>
<keyword evidence="6" id="KW-0747">Spliceosome</keyword>
<dbReference type="AlphaFoldDB" id="A0A2H2ZSW6"/>
<organism evidence="10 11">
    <name type="scientific">Trichoderma parareesei</name>
    <name type="common">Filamentous fungus</name>
    <dbReference type="NCBI Taxonomy" id="858221"/>
    <lineage>
        <taxon>Eukaryota</taxon>
        <taxon>Fungi</taxon>
        <taxon>Dikarya</taxon>
        <taxon>Ascomycota</taxon>
        <taxon>Pezizomycotina</taxon>
        <taxon>Sordariomycetes</taxon>
        <taxon>Hypocreomycetidae</taxon>
        <taxon>Hypocreales</taxon>
        <taxon>Hypocreaceae</taxon>
        <taxon>Trichoderma</taxon>
    </lineage>
</organism>
<dbReference type="Proteomes" id="UP000219286">
    <property type="component" value="Unassembled WGS sequence"/>
</dbReference>
<keyword evidence="4" id="KW-0963">Cytoplasm</keyword>
<dbReference type="PANTHER" id="PTHR11805">
    <property type="entry name" value="CYSTEINE-RICH PDZ-BINDING PROTEIN"/>
    <property type="match status" value="1"/>
</dbReference>
<evidence type="ECO:0000256" key="6">
    <source>
        <dbReference type="ARBA" id="ARBA00022728"/>
    </source>
</evidence>
<dbReference type="GO" id="GO:0008380">
    <property type="term" value="P:RNA splicing"/>
    <property type="evidence" value="ECO:0007669"/>
    <property type="project" value="UniProtKB-KW"/>
</dbReference>
<keyword evidence="5" id="KW-0507">mRNA processing</keyword>
<keyword evidence="11" id="KW-1185">Reference proteome</keyword>
<feature type="region of interest" description="Disordered" evidence="9">
    <location>
        <begin position="100"/>
        <end position="122"/>
    </location>
</feature>
<evidence type="ECO:0000256" key="2">
    <source>
        <dbReference type="ARBA" id="ARBA00009021"/>
    </source>
</evidence>
<evidence type="ECO:0000256" key="7">
    <source>
        <dbReference type="ARBA" id="ARBA00023187"/>
    </source>
</evidence>
<protein>
    <recommendedName>
        <fullName evidence="3">Cysteine-rich PDZ-binding protein</fullName>
    </recommendedName>
    <alternativeName>
        <fullName evidence="8">Cysteine-rich interactor of PDZ three</fullName>
    </alternativeName>
</protein>
<evidence type="ECO:0000256" key="9">
    <source>
        <dbReference type="SAM" id="MobiDB-lite"/>
    </source>
</evidence>
<dbReference type="SUPFAM" id="SSF57850">
    <property type="entry name" value="RING/U-box"/>
    <property type="match status" value="1"/>
</dbReference>
<accession>A0A2H2ZSW6</accession>
<gene>
    <name evidence="10" type="ORF">A9Z42_0042350</name>
</gene>